<feature type="domain" description="Glucose-methanol-choline oxidoreductase N-terminal" evidence="9">
    <location>
        <begin position="290"/>
        <end position="304"/>
    </location>
</feature>
<reference evidence="10" key="2">
    <citation type="journal article" date="2023" name="IMA Fungus">
        <title>Comparative genomic study of the Penicillium genus elucidates a diverse pangenome and 15 lateral gene transfer events.</title>
        <authorList>
            <person name="Petersen C."/>
            <person name="Sorensen T."/>
            <person name="Nielsen M.R."/>
            <person name="Sondergaard T.E."/>
            <person name="Sorensen J.L."/>
            <person name="Fitzpatrick D.A."/>
            <person name="Frisvad J.C."/>
            <person name="Nielsen K.L."/>
        </authorList>
    </citation>
    <scope>NUCLEOTIDE SEQUENCE</scope>
    <source>
        <strain evidence="10">IBT 3081</strain>
    </source>
</reference>
<feature type="binding site" evidence="6">
    <location>
        <position position="254"/>
    </location>
    <ligand>
        <name>FAD</name>
        <dbReference type="ChEBI" id="CHEBI:57692"/>
    </ligand>
</feature>
<dbReference type="InterPro" id="IPR000172">
    <property type="entry name" value="GMC_OxRdtase_N"/>
</dbReference>
<comment type="subcellular location">
    <subcellularLocation>
        <location evidence="2">Cytoplasm</location>
    </subcellularLocation>
    <subcellularLocation>
        <location evidence="1">Secreted</location>
        <location evidence="1">Cell wall</location>
    </subcellularLocation>
</comment>
<evidence type="ECO:0000256" key="4">
    <source>
        <dbReference type="ARBA" id="ARBA00022490"/>
    </source>
</evidence>
<dbReference type="RefSeq" id="XP_056578936.1">
    <property type="nucleotide sequence ID" value="XM_056722686.1"/>
</dbReference>
<keyword evidence="5" id="KW-0964">Secreted</keyword>
<feature type="domain" description="Glucose-methanol-choline oxidoreductase N-terminal" evidence="8">
    <location>
        <begin position="99"/>
        <end position="122"/>
    </location>
</feature>
<comment type="cofactor">
    <cofactor evidence="6">
        <name>FAD</name>
        <dbReference type="ChEBI" id="CHEBI:57692"/>
    </cofactor>
</comment>
<dbReference type="Pfam" id="PF00732">
    <property type="entry name" value="GMC_oxred_N"/>
    <property type="match status" value="1"/>
</dbReference>
<evidence type="ECO:0000256" key="2">
    <source>
        <dbReference type="ARBA" id="ARBA00004496"/>
    </source>
</evidence>
<dbReference type="PROSITE" id="PS00624">
    <property type="entry name" value="GMC_OXRED_2"/>
    <property type="match status" value="1"/>
</dbReference>
<organism evidence="10 11">
    <name type="scientific">Penicillium concentricum</name>
    <dbReference type="NCBI Taxonomy" id="293559"/>
    <lineage>
        <taxon>Eukaryota</taxon>
        <taxon>Fungi</taxon>
        <taxon>Dikarya</taxon>
        <taxon>Ascomycota</taxon>
        <taxon>Pezizomycotina</taxon>
        <taxon>Eurotiomycetes</taxon>
        <taxon>Eurotiomycetidae</taxon>
        <taxon>Eurotiales</taxon>
        <taxon>Aspergillaceae</taxon>
        <taxon>Penicillium</taxon>
    </lineage>
</organism>
<comment type="similarity">
    <text evidence="3 7">Belongs to the GMC oxidoreductase family.</text>
</comment>
<dbReference type="OrthoDB" id="269227at2759"/>
<dbReference type="InterPro" id="IPR036188">
    <property type="entry name" value="FAD/NAD-bd_sf"/>
</dbReference>
<dbReference type="PANTHER" id="PTHR11552">
    <property type="entry name" value="GLUCOSE-METHANOL-CHOLINE GMC OXIDOREDUCTASE"/>
    <property type="match status" value="1"/>
</dbReference>
<evidence type="ECO:0000259" key="8">
    <source>
        <dbReference type="PROSITE" id="PS00623"/>
    </source>
</evidence>
<evidence type="ECO:0000256" key="5">
    <source>
        <dbReference type="ARBA" id="ARBA00022512"/>
    </source>
</evidence>
<accession>A0A9W9S6U6</accession>
<dbReference type="PANTHER" id="PTHR11552:SF210">
    <property type="entry name" value="GLUCOSE-METHANOL-CHOLINE OXIDOREDUCTASE N-TERMINAL DOMAIN-CONTAINING PROTEIN-RELATED"/>
    <property type="match status" value="1"/>
</dbReference>
<dbReference type="PIRSF" id="PIRSF000137">
    <property type="entry name" value="Alcohol_oxidase"/>
    <property type="match status" value="1"/>
</dbReference>
<dbReference type="InterPro" id="IPR012132">
    <property type="entry name" value="GMC_OxRdtase"/>
</dbReference>
<comment type="caution">
    <text evidence="10">The sequence shown here is derived from an EMBL/GenBank/DDBJ whole genome shotgun (WGS) entry which is preliminary data.</text>
</comment>
<evidence type="ECO:0000256" key="1">
    <source>
        <dbReference type="ARBA" id="ARBA00004191"/>
    </source>
</evidence>
<keyword evidence="11" id="KW-1185">Reference proteome</keyword>
<gene>
    <name evidence="10" type="ORF">N7517_004956</name>
</gene>
<keyword evidence="6 7" id="KW-0274">FAD</keyword>
<evidence type="ECO:0000313" key="10">
    <source>
        <dbReference type="EMBL" id="KAJ5372950.1"/>
    </source>
</evidence>
<dbReference type="EMBL" id="JAPZBT010000002">
    <property type="protein sequence ID" value="KAJ5372950.1"/>
    <property type="molecule type" value="Genomic_DNA"/>
</dbReference>
<dbReference type="GO" id="GO:0016614">
    <property type="term" value="F:oxidoreductase activity, acting on CH-OH group of donors"/>
    <property type="evidence" value="ECO:0007669"/>
    <property type="project" value="InterPro"/>
</dbReference>
<evidence type="ECO:0000259" key="9">
    <source>
        <dbReference type="PROSITE" id="PS00624"/>
    </source>
</evidence>
<dbReference type="GO" id="GO:0050660">
    <property type="term" value="F:flavin adenine dinucleotide binding"/>
    <property type="evidence" value="ECO:0007669"/>
    <property type="project" value="InterPro"/>
</dbReference>
<keyword evidence="7" id="KW-0285">Flavoprotein</keyword>
<dbReference type="Gene3D" id="3.50.50.60">
    <property type="entry name" value="FAD/NAD(P)-binding domain"/>
    <property type="match status" value="1"/>
</dbReference>
<dbReference type="Gene3D" id="3.30.560.10">
    <property type="entry name" value="Glucose Oxidase, domain 3"/>
    <property type="match status" value="1"/>
</dbReference>
<dbReference type="SUPFAM" id="SSF51905">
    <property type="entry name" value="FAD/NAD(P)-binding domain"/>
    <property type="match status" value="1"/>
</dbReference>
<dbReference type="InterPro" id="IPR007867">
    <property type="entry name" value="GMC_OxRtase_C"/>
</dbReference>
<proteinExistence type="inferred from homology"/>
<evidence type="ECO:0000256" key="7">
    <source>
        <dbReference type="RuleBase" id="RU003968"/>
    </source>
</evidence>
<evidence type="ECO:0000256" key="6">
    <source>
        <dbReference type="PIRSR" id="PIRSR000137-2"/>
    </source>
</evidence>
<dbReference type="AlphaFoldDB" id="A0A9W9S6U6"/>
<keyword evidence="4" id="KW-0963">Cytoplasm</keyword>
<reference evidence="10" key="1">
    <citation type="submission" date="2022-12" db="EMBL/GenBank/DDBJ databases">
        <authorList>
            <person name="Petersen C."/>
        </authorList>
    </citation>
    <scope>NUCLEOTIDE SEQUENCE</scope>
    <source>
        <strain evidence="10">IBT 3081</strain>
    </source>
</reference>
<keyword evidence="5" id="KW-0134">Cell wall</keyword>
<dbReference type="GeneID" id="81461869"/>
<dbReference type="SUPFAM" id="SSF54373">
    <property type="entry name" value="FAD-linked reductases, C-terminal domain"/>
    <property type="match status" value="1"/>
</dbReference>
<dbReference type="Proteomes" id="UP001147752">
    <property type="component" value="Unassembled WGS sequence"/>
</dbReference>
<name>A0A9W9S6U6_9EURO</name>
<evidence type="ECO:0000256" key="3">
    <source>
        <dbReference type="ARBA" id="ARBA00010790"/>
    </source>
</evidence>
<protein>
    <submittedName>
        <fullName evidence="10">Dehydrogenase citC</fullName>
    </submittedName>
</protein>
<evidence type="ECO:0000313" key="11">
    <source>
        <dbReference type="Proteomes" id="UP001147752"/>
    </source>
</evidence>
<dbReference type="GO" id="GO:0005737">
    <property type="term" value="C:cytoplasm"/>
    <property type="evidence" value="ECO:0007669"/>
    <property type="project" value="UniProtKB-SubCell"/>
</dbReference>
<sequence length="618" mass="67171">MTKDDTQRSTCSIEEFLDTSFDYIICGGGTAGCAVAARLSENAQVTVGLIEAGKCRLGDPVVDIPAGFGAMIENPEYDWCIYSAPQKGNHDNVHHVPRGRLLGGSSGMNATCYVRGSSKDYDDWAALVGDDGWSAKAMQQYMRKHQTFEPAEADLDRSIKSLGEFHGTQGPIHTSFNDGVLPIEHAFVKACEDVLGVTEKPVDPWSGDHMGFYHGMATVNRTGPDKGKRSYAAGAYYKPNHNRSNLKVLCETLVNKVILDENNRATGISITHSEHDYQITVAREVIMCAGAIFSPHVLELSGIGDPVVLEAAGIPCKVENVAIGSNLQDHAISFVTWNVEPDVITADVFRLVPEAMHSAIKEYEVTKDGPLTNAPGIMAFLSAKSIMSEAELTALIQHIKEIKPTSAFNSKQLTYVIENLQDEKSANLQIGLVPAMTNPKRDSRHQGELFSLSPNCQGRGVTFVVGVQYPVARGHVHVECDDPACPPVIDPNWLGDEADATILAAALRWADKVGRSEHLQDSIRSRAFPHPKVNLQILDRAKEAAHDFVNSSYHLCGTVALGQALDTRLRVKGVEGLRVVDASIFPNNISGNIQATVYAVAEKAADLIKEDWEFPGSE</sequence>
<dbReference type="PROSITE" id="PS51257">
    <property type="entry name" value="PROKAR_LIPOPROTEIN"/>
    <property type="match status" value="1"/>
</dbReference>
<dbReference type="PROSITE" id="PS00623">
    <property type="entry name" value="GMC_OXRED_1"/>
    <property type="match status" value="1"/>
</dbReference>
<dbReference type="Pfam" id="PF05199">
    <property type="entry name" value="GMC_oxred_C"/>
    <property type="match status" value="1"/>
</dbReference>